<dbReference type="GO" id="GO:0140662">
    <property type="term" value="F:ATP-dependent protein folding chaperone"/>
    <property type="evidence" value="ECO:0007669"/>
    <property type="project" value="InterPro"/>
</dbReference>
<dbReference type="AlphaFoldDB" id="A0A1W0WZL3"/>
<dbReference type="Gene3D" id="3.30.420.40">
    <property type="match status" value="2"/>
</dbReference>
<organism evidence="5 6">
    <name type="scientific">Hypsibius exemplaris</name>
    <name type="common">Freshwater tardigrade</name>
    <dbReference type="NCBI Taxonomy" id="2072580"/>
    <lineage>
        <taxon>Eukaryota</taxon>
        <taxon>Metazoa</taxon>
        <taxon>Ecdysozoa</taxon>
        <taxon>Tardigrada</taxon>
        <taxon>Eutardigrada</taxon>
        <taxon>Parachela</taxon>
        <taxon>Hypsibioidea</taxon>
        <taxon>Hypsibiidae</taxon>
        <taxon>Hypsibius</taxon>
    </lineage>
</organism>
<evidence type="ECO:0000313" key="6">
    <source>
        <dbReference type="Proteomes" id="UP000192578"/>
    </source>
</evidence>
<accession>A0A1W0WZL3</accession>
<dbReference type="Proteomes" id="UP000192578">
    <property type="component" value="Unassembled WGS sequence"/>
</dbReference>
<evidence type="ECO:0000256" key="3">
    <source>
        <dbReference type="ARBA" id="ARBA00022840"/>
    </source>
</evidence>
<comment type="similarity">
    <text evidence="1">Belongs to the heat shock protein 70 family.</text>
</comment>
<dbReference type="PANTHER" id="PTHR45639">
    <property type="entry name" value="HSC70CB, ISOFORM G-RELATED"/>
    <property type="match status" value="1"/>
</dbReference>
<dbReference type="SUPFAM" id="SSF53067">
    <property type="entry name" value="Actin-like ATPase domain"/>
    <property type="match status" value="2"/>
</dbReference>
<proteinExistence type="inferred from homology"/>
<dbReference type="Pfam" id="PF00012">
    <property type="entry name" value="HSP70"/>
    <property type="match status" value="1"/>
</dbReference>
<dbReference type="GO" id="GO:0005524">
    <property type="term" value="F:ATP binding"/>
    <property type="evidence" value="ECO:0007669"/>
    <property type="project" value="UniProtKB-KW"/>
</dbReference>
<feature type="compositionally biased region" description="Acidic residues" evidence="4">
    <location>
        <begin position="491"/>
        <end position="503"/>
    </location>
</feature>
<gene>
    <name evidence="5" type="ORF">BV898_05425</name>
</gene>
<dbReference type="InterPro" id="IPR013126">
    <property type="entry name" value="Hsp_70_fam"/>
</dbReference>
<feature type="compositionally biased region" description="Low complexity" evidence="4">
    <location>
        <begin position="528"/>
        <end position="543"/>
    </location>
</feature>
<feature type="region of interest" description="Disordered" evidence="4">
    <location>
        <begin position="589"/>
        <end position="700"/>
    </location>
</feature>
<evidence type="ECO:0000256" key="1">
    <source>
        <dbReference type="ARBA" id="ARBA00007381"/>
    </source>
</evidence>
<dbReference type="FunFam" id="3.90.640.10:FF:000003">
    <property type="entry name" value="Molecular chaperone DnaK"/>
    <property type="match status" value="1"/>
</dbReference>
<sequence length="700" mass="76472">MATVGIDFGTANITVAVWENGSPRVIPSVTGANSTPAIIVRHQGEDTFGEDARAQSKSLPQNVVFEFSQFIGLHDYKAVEETIYEGYYPFNEIDSKHGHLRFNLPNGERLYLVHIVQEFLRQAKELADNALGRRVVLCVITVPCTWTDLERTFLEEAAMAAGFERVFLVDAAAAALIGCFLHTLDPRASPRTIMVVDVGASATTAAVFPVESERNKGSSVLYSMEPGGGSAVDRAMAKHCFTEFCAQNGVDSALDMGEIHRLRLECEDAKKNLATRKVTEVAVSNFRDDMDLQCRMDHELFRRINGEVIARTLQLLQRTVETMRGKGGLGDDYQLLLLGGGSRNVALREAVCQKFESSVNRSVLLYPEVAAAFGAAGLADILAVVPECESLLDARQIAQHYRHLAKALLDAEPSSERFLELARYAKSFVAAKSNVPSPSEWTALQRKVSLSNSNSSKGILKPRPLDDLQGMARVTVRKWQQNGHSSVPSDGEVDIGESDDEEIKPDKPEQGVRCRGFANGPANGGVKVSNRSYSSRVSNGSQSPTDVDCSGVTILRRPDIVKLCVGENDHDDDDDDDWDKTVQDGTCHNYFGGLARGPADPGGRGSSQSSSSRLSNRSQSPSELGNSEGAAVGRSTEAGLEHQWRHRPPKPHDDFAAVIRVDSMNNQRPPAFFKKADRVPRKKSSGGKRRIRGSEKCQIA</sequence>
<evidence type="ECO:0000313" key="5">
    <source>
        <dbReference type="EMBL" id="OQV20605.1"/>
    </source>
</evidence>
<reference evidence="6" key="1">
    <citation type="submission" date="2017-01" db="EMBL/GenBank/DDBJ databases">
        <title>Comparative genomics of anhydrobiosis in the tardigrade Hypsibius dujardini.</title>
        <authorList>
            <person name="Yoshida Y."/>
            <person name="Koutsovoulos G."/>
            <person name="Laetsch D."/>
            <person name="Stevens L."/>
            <person name="Kumar S."/>
            <person name="Horikawa D."/>
            <person name="Ishino K."/>
            <person name="Komine S."/>
            <person name="Tomita M."/>
            <person name="Blaxter M."/>
            <person name="Arakawa K."/>
        </authorList>
    </citation>
    <scope>NUCLEOTIDE SEQUENCE [LARGE SCALE GENOMIC DNA]</scope>
    <source>
        <strain evidence="6">Z151</strain>
    </source>
</reference>
<keyword evidence="2" id="KW-0547">Nucleotide-binding</keyword>
<feature type="compositionally biased region" description="Basic residues" evidence="4">
    <location>
        <begin position="680"/>
        <end position="691"/>
    </location>
</feature>
<feature type="compositionally biased region" description="Polar residues" evidence="4">
    <location>
        <begin position="478"/>
        <end position="488"/>
    </location>
</feature>
<keyword evidence="6" id="KW-1185">Reference proteome</keyword>
<keyword evidence="3" id="KW-0067">ATP-binding</keyword>
<protein>
    <submittedName>
        <fullName evidence="5">Chaperone protein DnaK</fullName>
    </submittedName>
</protein>
<dbReference type="Gene3D" id="3.30.30.30">
    <property type="match status" value="1"/>
</dbReference>
<dbReference type="OrthoDB" id="2963168at2759"/>
<dbReference type="Gene3D" id="3.90.640.10">
    <property type="entry name" value="Actin, Chain A, domain 4"/>
    <property type="match status" value="1"/>
</dbReference>
<comment type="caution">
    <text evidence="5">The sequence shown here is derived from an EMBL/GenBank/DDBJ whole genome shotgun (WGS) entry which is preliminary data.</text>
</comment>
<dbReference type="InterPro" id="IPR043129">
    <property type="entry name" value="ATPase_NBD"/>
</dbReference>
<evidence type="ECO:0000256" key="4">
    <source>
        <dbReference type="SAM" id="MobiDB-lite"/>
    </source>
</evidence>
<dbReference type="PRINTS" id="PR00301">
    <property type="entry name" value="HEATSHOCK70"/>
</dbReference>
<dbReference type="EMBL" id="MTYJ01000029">
    <property type="protein sequence ID" value="OQV20605.1"/>
    <property type="molecule type" value="Genomic_DNA"/>
</dbReference>
<feature type="compositionally biased region" description="Low complexity" evidence="4">
    <location>
        <begin position="606"/>
        <end position="622"/>
    </location>
</feature>
<name>A0A1W0WZL3_HYPEX</name>
<evidence type="ECO:0000256" key="2">
    <source>
        <dbReference type="ARBA" id="ARBA00022741"/>
    </source>
</evidence>
<feature type="region of interest" description="Disordered" evidence="4">
    <location>
        <begin position="478"/>
        <end position="550"/>
    </location>
</feature>